<accession>A0A972JAI9</accession>
<evidence type="ECO:0000256" key="2">
    <source>
        <dbReference type="SAM" id="MobiDB-lite"/>
    </source>
</evidence>
<evidence type="ECO:0000256" key="1">
    <source>
        <dbReference type="SAM" id="Coils"/>
    </source>
</evidence>
<keyword evidence="1" id="KW-0175">Coiled coil</keyword>
<comment type="caution">
    <text evidence="4">The sequence shown here is derived from an EMBL/GenBank/DDBJ whole genome shotgun (WGS) entry which is preliminary data.</text>
</comment>
<dbReference type="SUPFAM" id="SSF55785">
    <property type="entry name" value="PYP-like sensor domain (PAS domain)"/>
    <property type="match status" value="1"/>
</dbReference>
<dbReference type="Gene3D" id="3.30.450.20">
    <property type="entry name" value="PAS domain"/>
    <property type="match status" value="1"/>
</dbReference>
<keyword evidence="5" id="KW-1185">Reference proteome</keyword>
<evidence type="ECO:0008006" key="6">
    <source>
        <dbReference type="Google" id="ProtNLM"/>
    </source>
</evidence>
<gene>
    <name evidence="4" type="ORF">GPA21_05725</name>
</gene>
<sequence length="518" mass="56248">MRTESELSTNAKGEKRPRASVDCHAVLDLEGRFAVVNEDLATCLDIEADALVGVDLERFVDAESPRELLDDLWCKLGDGASWSSTVKLRTSAGTGLWMRLTVAPDVNRGVKKAYLAHFRPAFAAEIAHARSQFAQIARGVKIDADPRRGAGPVAWFRRVRGTSRADDLVGFALSLVGAAVAALFILSAKPDLGGWVLRSLVLGLATLAALGGIAVIVLESRQRKREYGVVCGLIDRIAQGDTDAGSVDINRVEFAALRDALRRLKLKLSFASNRDGAPNHGDWQHPEEAMSSAPMLSERLGRIETRCAELVSLSHRLAGGVPESDPGEPLVMKRLAQLPERFEPLRAKIQCLAHASRQSRVLGLNLALLEARSEVKGVNRMHRVARSVARETADGVALLEQEVDILKRELQSVTESLSLQTQHPRAVAATMCDGLTDLLGELREVRSLVDVDRHGVRTVSDVTVGLHEAAYPPVTVGNPPSERRDVKKVSRLKAVGSTPLPRVGRGKRGGPLEEDWRG</sequence>
<organism evidence="4 5">
    <name type="scientific">Azoarcus taiwanensis</name>
    <dbReference type="NCBI Taxonomy" id="666964"/>
    <lineage>
        <taxon>Bacteria</taxon>
        <taxon>Pseudomonadati</taxon>
        <taxon>Pseudomonadota</taxon>
        <taxon>Betaproteobacteria</taxon>
        <taxon>Rhodocyclales</taxon>
        <taxon>Zoogloeaceae</taxon>
        <taxon>Azoarcus</taxon>
    </lineage>
</organism>
<keyword evidence="3" id="KW-0472">Membrane</keyword>
<feature type="transmembrane region" description="Helical" evidence="3">
    <location>
        <begin position="168"/>
        <end position="188"/>
    </location>
</feature>
<dbReference type="InterPro" id="IPR000014">
    <property type="entry name" value="PAS"/>
</dbReference>
<dbReference type="AlphaFoldDB" id="A0A972JAI9"/>
<feature type="coiled-coil region" evidence="1">
    <location>
        <begin position="389"/>
        <end position="416"/>
    </location>
</feature>
<feature type="transmembrane region" description="Helical" evidence="3">
    <location>
        <begin position="200"/>
        <end position="218"/>
    </location>
</feature>
<dbReference type="EMBL" id="WTVM01000023">
    <property type="protein sequence ID" value="NMG02467.1"/>
    <property type="molecule type" value="Genomic_DNA"/>
</dbReference>
<dbReference type="CDD" id="cd00130">
    <property type="entry name" value="PAS"/>
    <property type="match status" value="1"/>
</dbReference>
<evidence type="ECO:0000256" key="3">
    <source>
        <dbReference type="SAM" id="Phobius"/>
    </source>
</evidence>
<keyword evidence="3" id="KW-1133">Transmembrane helix</keyword>
<reference evidence="4" key="1">
    <citation type="submission" date="2019-12" db="EMBL/GenBank/DDBJ databases">
        <title>Comparative genomics gives insights into the taxonomy of the Azoarcus-Aromatoleum group and reveals separate origins of nif in the plant-associated Azoarcus and non-plant-associated Aromatoleum sub-groups.</title>
        <authorList>
            <person name="Lafos M."/>
            <person name="Maluk M."/>
            <person name="Batista M."/>
            <person name="Junghare M."/>
            <person name="Carmona M."/>
            <person name="Faoro H."/>
            <person name="Cruz L.M."/>
            <person name="Battistoni F."/>
            <person name="De Souza E."/>
            <person name="Pedrosa F."/>
            <person name="Chen W.-M."/>
            <person name="Poole P.S."/>
            <person name="Dixon R.A."/>
            <person name="James E.K."/>
        </authorList>
    </citation>
    <scope>NUCLEOTIDE SEQUENCE</scope>
    <source>
        <strain evidence="4">NSC3</strain>
    </source>
</reference>
<dbReference type="RefSeq" id="WP_168987250.1">
    <property type="nucleotide sequence ID" value="NZ_CAWPHM010000155.1"/>
</dbReference>
<proteinExistence type="predicted"/>
<evidence type="ECO:0000313" key="4">
    <source>
        <dbReference type="EMBL" id="NMG02467.1"/>
    </source>
</evidence>
<protein>
    <recommendedName>
        <fullName evidence="6">PAS domain-containing protein</fullName>
    </recommendedName>
</protein>
<keyword evidence="3" id="KW-0812">Transmembrane</keyword>
<dbReference type="Proteomes" id="UP000599523">
    <property type="component" value="Unassembled WGS sequence"/>
</dbReference>
<evidence type="ECO:0000313" key="5">
    <source>
        <dbReference type="Proteomes" id="UP000599523"/>
    </source>
</evidence>
<feature type="region of interest" description="Disordered" evidence="2">
    <location>
        <begin position="493"/>
        <end position="518"/>
    </location>
</feature>
<dbReference type="InterPro" id="IPR035965">
    <property type="entry name" value="PAS-like_dom_sf"/>
</dbReference>
<name>A0A972JAI9_9RHOO</name>